<name>A0A6J8A322_MYTCO</name>
<accession>A0A6J8A322</accession>
<dbReference type="EMBL" id="CACVKT020000583">
    <property type="protein sequence ID" value="CAC5361082.1"/>
    <property type="molecule type" value="Genomic_DNA"/>
</dbReference>
<sequence length="317" mass="36341">MDISKQVEKFKKFLSRLSDNDELKFLGWLKNNIDDLVDKARDTSGNENEVILDCLRDDIRQSLPQNAVSPTENIQTPTIGMNSDCDPATTVHVDAFLYDEETVDDLCDEGKMSRNYCQKCGSHDVKPLTFITHSASVPQIKYIYQYLLPDLRGKTVVDVGSRTGAVLYGGYIFSYAEKMMGIEIDVSFCELQQRILDKYKMTDRVKILHKDVLNCSDVIQKADIIVLNNVFEFFMPKEVQERIWNYLYDTLKKTGTLIVTVPSIEDSISPLQTKVDLDKWVRKIDTSATLHQANLLLYGDEHHEDSDLENIFVYKVL</sequence>
<dbReference type="InterPro" id="IPR029063">
    <property type="entry name" value="SAM-dependent_MTases_sf"/>
</dbReference>
<evidence type="ECO:0000313" key="2">
    <source>
        <dbReference type="EMBL" id="CAC5361082.1"/>
    </source>
</evidence>
<feature type="domain" description="MCP methyltransferase CheR-type SAM-binding" evidence="1">
    <location>
        <begin position="200"/>
        <end position="259"/>
    </location>
</feature>
<organism evidence="2 3">
    <name type="scientific">Mytilus coruscus</name>
    <name type="common">Sea mussel</name>
    <dbReference type="NCBI Taxonomy" id="42192"/>
    <lineage>
        <taxon>Eukaryota</taxon>
        <taxon>Metazoa</taxon>
        <taxon>Spiralia</taxon>
        <taxon>Lophotrochozoa</taxon>
        <taxon>Mollusca</taxon>
        <taxon>Bivalvia</taxon>
        <taxon>Autobranchia</taxon>
        <taxon>Pteriomorphia</taxon>
        <taxon>Mytilida</taxon>
        <taxon>Mytiloidea</taxon>
        <taxon>Mytilidae</taxon>
        <taxon>Mytilinae</taxon>
        <taxon>Mytilus</taxon>
    </lineage>
</organism>
<dbReference type="InterPro" id="IPR022642">
    <property type="entry name" value="CheR_C"/>
</dbReference>
<protein>
    <recommendedName>
        <fullName evidence="1">MCP methyltransferase CheR-type SAM-binding domain-containing protein</fullName>
    </recommendedName>
</protein>
<dbReference type="PANTHER" id="PTHR43675:SF1">
    <property type="entry name" value="RIKEN CDNA 2700097O09 GENE"/>
    <property type="match status" value="1"/>
</dbReference>
<dbReference type="Proteomes" id="UP000507470">
    <property type="component" value="Unassembled WGS sequence"/>
</dbReference>
<reference evidence="2 3" key="1">
    <citation type="submission" date="2020-06" db="EMBL/GenBank/DDBJ databases">
        <authorList>
            <person name="Li R."/>
            <person name="Bekaert M."/>
        </authorList>
    </citation>
    <scope>NUCLEOTIDE SEQUENCE [LARGE SCALE GENOMIC DNA]</scope>
    <source>
        <strain evidence="3">wild</strain>
    </source>
</reference>
<proteinExistence type="predicted"/>
<dbReference type="PANTHER" id="PTHR43675">
    <property type="entry name" value="ARSENITE METHYLTRANSFERASE"/>
    <property type="match status" value="1"/>
</dbReference>
<dbReference type="OrthoDB" id="15794at2759"/>
<gene>
    <name evidence="2" type="ORF">MCOR_3335</name>
</gene>
<keyword evidence="3" id="KW-1185">Reference proteome</keyword>
<dbReference type="Gene3D" id="3.40.50.150">
    <property type="entry name" value="Vaccinia Virus protein VP39"/>
    <property type="match status" value="1"/>
</dbReference>
<evidence type="ECO:0000313" key="3">
    <source>
        <dbReference type="Proteomes" id="UP000507470"/>
    </source>
</evidence>
<dbReference type="InterPro" id="IPR026669">
    <property type="entry name" value="Arsenite_MeTrfase-like"/>
</dbReference>
<dbReference type="GO" id="GO:0008168">
    <property type="term" value="F:methyltransferase activity"/>
    <property type="evidence" value="ECO:0007669"/>
    <property type="project" value="TreeGrafter"/>
</dbReference>
<dbReference type="SUPFAM" id="SSF53335">
    <property type="entry name" value="S-adenosyl-L-methionine-dependent methyltransferases"/>
    <property type="match status" value="1"/>
</dbReference>
<evidence type="ECO:0000259" key="1">
    <source>
        <dbReference type="Pfam" id="PF01739"/>
    </source>
</evidence>
<dbReference type="Pfam" id="PF01739">
    <property type="entry name" value="CheR"/>
    <property type="match status" value="1"/>
</dbReference>
<dbReference type="AlphaFoldDB" id="A0A6J8A322"/>